<keyword evidence="4" id="KW-1185">Reference proteome</keyword>
<dbReference type="InterPro" id="IPR002629">
    <property type="entry name" value="Met_Synth_C/arc"/>
</dbReference>
<gene>
    <name evidence="3" type="ORF">I4I82_07545</name>
</gene>
<dbReference type="RefSeq" id="WP_218595581.1">
    <property type="nucleotide sequence ID" value="NZ_JADQDF010000001.1"/>
</dbReference>
<name>A0ABS6U5P1_9PSEU</name>
<proteinExistence type="predicted"/>
<dbReference type="Pfam" id="PF01717">
    <property type="entry name" value="Meth_synt_2"/>
    <property type="match status" value="1"/>
</dbReference>
<evidence type="ECO:0000256" key="1">
    <source>
        <dbReference type="SAM" id="MobiDB-lite"/>
    </source>
</evidence>
<dbReference type="Proteomes" id="UP000694300">
    <property type="component" value="Unassembled WGS sequence"/>
</dbReference>
<evidence type="ECO:0000313" key="4">
    <source>
        <dbReference type="Proteomes" id="UP000694300"/>
    </source>
</evidence>
<comment type="caution">
    <text evidence="3">The sequence shown here is derived from an EMBL/GenBank/DDBJ whole genome shotgun (WGS) entry which is preliminary data.</text>
</comment>
<dbReference type="CDD" id="cd03310">
    <property type="entry name" value="CIMS_like"/>
    <property type="match status" value="1"/>
</dbReference>
<sequence>MSTDDPLAAALAAAGLAPAEPEPQDPLAAALAAAGLGGARPGDPPPPPPAPRAAVVVEEEDETPRERPRWPDGAATGVGSMPGTDIAEASAMIVGELPLLPHLAELPARGVGADMIGRTAALLVDIAVEVRPSGYRVVSRAGHDHRRALDLLRFDLDALQEACEPIRPGWVKVQAAGPWTLAAGVELRTGHRVLTDHGAVREFAASLTEGLRVHVAEVAARTGAQVLLQIDEPSLPAVLGARIPTPSGYGTVRSVAESVASDVLRDLIADVGVPAVLHCCADDAPLALLAGVGASAVSVDATRPAVSGRTAVPAALDRIGEIWDAGTPLLLGLVPSVEPRGRVTSRRLAQPAFDLADRLGFDRVRLSSLCVPTPTCGLAGASPAWARRALELCRELGSAFLDPPDVDPDADPDDDRDDRDEDRDRRS</sequence>
<protein>
    <submittedName>
        <fullName evidence="3">Methionine synthase</fullName>
    </submittedName>
</protein>
<feature type="compositionally biased region" description="Pro residues" evidence="1">
    <location>
        <begin position="42"/>
        <end position="51"/>
    </location>
</feature>
<feature type="region of interest" description="Disordered" evidence="1">
    <location>
        <begin position="399"/>
        <end position="427"/>
    </location>
</feature>
<accession>A0ABS6U5P1</accession>
<dbReference type="EMBL" id="JADQDF010000001">
    <property type="protein sequence ID" value="MBW0127535.1"/>
    <property type="molecule type" value="Genomic_DNA"/>
</dbReference>
<evidence type="ECO:0000259" key="2">
    <source>
        <dbReference type="Pfam" id="PF01717"/>
    </source>
</evidence>
<feature type="domain" description="Cobalamin-independent methionine synthase MetE C-terminal/archaeal" evidence="2">
    <location>
        <begin position="75"/>
        <end position="395"/>
    </location>
</feature>
<reference evidence="3 4" key="1">
    <citation type="submission" date="2020-11" db="EMBL/GenBank/DDBJ databases">
        <title>Pseudonocardia abyssalis sp. nov. and Pseudonocardia oceani sp. nov., description and phylogenomic analysis of two novel actinomycetes isolated from the deep Southern Ocean.</title>
        <authorList>
            <person name="Parra J."/>
        </authorList>
    </citation>
    <scope>NUCLEOTIDE SEQUENCE [LARGE SCALE GENOMIC DNA]</scope>
    <source>
        <strain evidence="4">KRD185</strain>
    </source>
</reference>
<evidence type="ECO:0000313" key="3">
    <source>
        <dbReference type="EMBL" id="MBW0127535.1"/>
    </source>
</evidence>
<feature type="region of interest" description="Disordered" evidence="1">
    <location>
        <begin position="31"/>
        <end position="79"/>
    </location>
</feature>
<organism evidence="3 4">
    <name type="scientific">Pseudonocardia oceani</name>
    <dbReference type="NCBI Taxonomy" id="2792013"/>
    <lineage>
        <taxon>Bacteria</taxon>
        <taxon>Bacillati</taxon>
        <taxon>Actinomycetota</taxon>
        <taxon>Actinomycetes</taxon>
        <taxon>Pseudonocardiales</taxon>
        <taxon>Pseudonocardiaceae</taxon>
        <taxon>Pseudonocardia</taxon>
    </lineage>
</organism>
<feature type="compositionally biased region" description="Acidic residues" evidence="1">
    <location>
        <begin position="404"/>
        <end position="421"/>
    </location>
</feature>